<feature type="signal peptide" evidence="2">
    <location>
        <begin position="1"/>
        <end position="20"/>
    </location>
</feature>
<evidence type="ECO:0000313" key="3">
    <source>
        <dbReference type="EMBL" id="CAI4013045.1"/>
    </source>
</evidence>
<comment type="caution">
    <text evidence="3">The sequence shown here is derived from an EMBL/GenBank/DDBJ whole genome shotgun (WGS) entry which is preliminary data.</text>
</comment>
<evidence type="ECO:0000313" key="4">
    <source>
        <dbReference type="EMBL" id="CAL4800357.1"/>
    </source>
</evidence>
<reference evidence="4 5" key="2">
    <citation type="submission" date="2024-05" db="EMBL/GenBank/DDBJ databases">
        <authorList>
            <person name="Chen Y."/>
            <person name="Shah S."/>
            <person name="Dougan E. K."/>
            <person name="Thang M."/>
            <person name="Chan C."/>
        </authorList>
    </citation>
    <scope>NUCLEOTIDE SEQUENCE [LARGE SCALE GENOMIC DNA]</scope>
</reference>
<feature type="compositionally biased region" description="Basic and acidic residues" evidence="1">
    <location>
        <begin position="334"/>
        <end position="344"/>
    </location>
</feature>
<sequence length="428" mass="48142">MSSFWHLFLVFALVILPAIGDGKHYTEESIAQKARAGSESLVFASDWKVATQFEAVGSDLQNTAKTPLRRQVVPAPDCRRNGLISVDRVALWHVPQNEVAECLVLRPMWQLVGRLCGAHGQPEQFHMGAVTQETKREEPEAKATMQIASPPPPPPPMLAPNQAQCHAPWMPQQMPHQMPHMNMMPFMPPQLDQQVMQTVPQQSAMMPADLEDYKMEMSAQTKLNKIMKAAKKEDHLSPEFQSLVATERKKDDKESTSNLLAAVKAHGKAKEALMEVENSRMQLWSQWRVFLQASVTKWKEYTAQFQASETAFQHQMQSATLNLRKAQKRVDLAKKRADAVGKDDEPQEISDDDFDENEPDMQDEAEVPRDENAQRISEGLHQVVTSLSSLSESAEKLEPKSKRPRTKEEEEAPPGSRAMQPFGMADAS</sequence>
<dbReference type="Proteomes" id="UP001152797">
    <property type="component" value="Unassembled WGS sequence"/>
</dbReference>
<proteinExistence type="predicted"/>
<feature type="region of interest" description="Disordered" evidence="1">
    <location>
        <begin position="334"/>
        <end position="428"/>
    </location>
</feature>
<evidence type="ECO:0000313" key="5">
    <source>
        <dbReference type="Proteomes" id="UP001152797"/>
    </source>
</evidence>
<accession>A0A9P1GGT5</accession>
<dbReference type="EMBL" id="CAMXCT020005684">
    <property type="protein sequence ID" value="CAL1166420.1"/>
    <property type="molecule type" value="Genomic_DNA"/>
</dbReference>
<dbReference type="EMBL" id="CAMXCT010005684">
    <property type="protein sequence ID" value="CAI4013045.1"/>
    <property type="molecule type" value="Genomic_DNA"/>
</dbReference>
<dbReference type="AlphaFoldDB" id="A0A9P1GGT5"/>
<protein>
    <submittedName>
        <fullName evidence="4">RNase H type-1 domain-containing protein</fullName>
    </submittedName>
</protein>
<keyword evidence="5" id="KW-1185">Reference proteome</keyword>
<gene>
    <name evidence="3" type="ORF">C1SCF055_LOCUS38050</name>
</gene>
<keyword evidence="2" id="KW-0732">Signal</keyword>
<evidence type="ECO:0000256" key="2">
    <source>
        <dbReference type="SAM" id="SignalP"/>
    </source>
</evidence>
<organism evidence="3">
    <name type="scientific">Cladocopium goreaui</name>
    <dbReference type="NCBI Taxonomy" id="2562237"/>
    <lineage>
        <taxon>Eukaryota</taxon>
        <taxon>Sar</taxon>
        <taxon>Alveolata</taxon>
        <taxon>Dinophyceae</taxon>
        <taxon>Suessiales</taxon>
        <taxon>Symbiodiniaceae</taxon>
        <taxon>Cladocopium</taxon>
    </lineage>
</organism>
<evidence type="ECO:0000256" key="1">
    <source>
        <dbReference type="SAM" id="MobiDB-lite"/>
    </source>
</evidence>
<name>A0A9P1GGT5_9DINO</name>
<reference evidence="3" key="1">
    <citation type="submission" date="2022-10" db="EMBL/GenBank/DDBJ databases">
        <authorList>
            <person name="Chen Y."/>
            <person name="Dougan E. K."/>
            <person name="Chan C."/>
            <person name="Rhodes N."/>
            <person name="Thang M."/>
        </authorList>
    </citation>
    <scope>NUCLEOTIDE SEQUENCE</scope>
</reference>
<feature type="chain" id="PRO_5043272790" evidence="2">
    <location>
        <begin position="21"/>
        <end position="428"/>
    </location>
</feature>
<dbReference type="EMBL" id="CAMXCT030005684">
    <property type="protein sequence ID" value="CAL4800357.1"/>
    <property type="molecule type" value="Genomic_DNA"/>
</dbReference>
<feature type="compositionally biased region" description="Acidic residues" evidence="1">
    <location>
        <begin position="345"/>
        <end position="365"/>
    </location>
</feature>